<dbReference type="PROSITE" id="PS50157">
    <property type="entry name" value="ZINC_FINGER_C2H2_2"/>
    <property type="match status" value="6"/>
</dbReference>
<protein>
    <recommendedName>
        <fullName evidence="9">C2H2-type domain-containing protein</fullName>
    </recommendedName>
</protein>
<evidence type="ECO:0000256" key="3">
    <source>
        <dbReference type="ARBA" id="ARBA00022737"/>
    </source>
</evidence>
<evidence type="ECO:0000256" key="6">
    <source>
        <dbReference type="ARBA" id="ARBA00023242"/>
    </source>
</evidence>
<dbReference type="FunFam" id="3.30.160.60:FF:001498">
    <property type="entry name" value="Zinc finger protein 404"/>
    <property type="match status" value="1"/>
</dbReference>
<dbReference type="GO" id="GO:0000978">
    <property type="term" value="F:RNA polymerase II cis-regulatory region sequence-specific DNA binding"/>
    <property type="evidence" value="ECO:0007669"/>
    <property type="project" value="TreeGrafter"/>
</dbReference>
<dbReference type="InterPro" id="IPR036236">
    <property type="entry name" value="Znf_C2H2_sf"/>
</dbReference>
<comment type="caution">
    <text evidence="10">The sequence shown here is derived from an EMBL/GenBank/DDBJ whole genome shotgun (WGS) entry which is preliminary data.</text>
</comment>
<evidence type="ECO:0000256" key="8">
    <source>
        <dbReference type="SAM" id="MobiDB-lite"/>
    </source>
</evidence>
<sequence length="593" mass="67080">MGRPSAGTQRYGYQLVHKGIKPFQCDICERCFSSNVALIEHRTLHFDEKMHQCPHCVRRFRHVSSFRRHLLTHTTALPYRCTACGRQFQQTSYLRSHMKIHTGEKPYQCVQCGKRFAHQSDVKRHQTTHTGEKPYKCSKCNARFSDVSSKSRHEKEHENNKRFTCSYCNDTFKRAGQLRSHLLRKHRDPNATEFMLKVDNLRDFKSVEFGPGLIQIGDQSNISQQRIVSIINNLNKKTGSSTQGYIEVDSVFQLSGNQSETESGHVTSIDQSEREGEVNVIEVPIELQGVEIPDSGNGHTYIAVSHSSGMDIAHHLGVAPETAYRVIYEVDENGDQRQLLVPCSEGMTEEGETIKLGYITSHLSTTEELETTGATDVIVDSMETTDSNHSLENTFENGEGNTIDCTTVTTETHYQQVTMPDSNYGAPEDAQGVDDQTSNPGQAGVMDANLDNQFQEQTNDLTNLQETDHECNVDSDNENSTFDGQVNPHSRDRSEDMTVAEGIKFISDPDFTDRDYYHWLKNFTKWCKVMPLPLETSLFQKISQVHKTLSDVMASPRGIVAERDKFCLLMGITQELGAIINEHLMFIMQNLDS</sequence>
<reference evidence="10" key="2">
    <citation type="submission" date="2020-11" db="EMBL/GenBank/DDBJ databases">
        <authorList>
            <person name="McCartney M.A."/>
            <person name="Auch B."/>
            <person name="Kono T."/>
            <person name="Mallez S."/>
            <person name="Becker A."/>
            <person name="Gohl D.M."/>
            <person name="Silverstein K.A.T."/>
            <person name="Koren S."/>
            <person name="Bechman K.B."/>
            <person name="Herman A."/>
            <person name="Abrahante J.E."/>
            <person name="Garbe J."/>
        </authorList>
    </citation>
    <scope>NUCLEOTIDE SEQUENCE</scope>
    <source>
        <strain evidence="10">Duluth1</strain>
        <tissue evidence="10">Whole animal</tissue>
    </source>
</reference>
<dbReference type="PANTHER" id="PTHR23226">
    <property type="entry name" value="ZINC FINGER AND SCAN DOMAIN-CONTAINING"/>
    <property type="match status" value="1"/>
</dbReference>
<feature type="domain" description="C2H2-type" evidence="9">
    <location>
        <begin position="107"/>
        <end position="134"/>
    </location>
</feature>
<dbReference type="Gene3D" id="3.30.160.60">
    <property type="entry name" value="Classic Zinc Finger"/>
    <property type="match status" value="6"/>
</dbReference>
<dbReference type="FunFam" id="3.30.160.60:FF:002005">
    <property type="entry name" value="Zinc finger protein 200"/>
    <property type="match status" value="1"/>
</dbReference>
<dbReference type="SMART" id="SM00355">
    <property type="entry name" value="ZnF_C2H2"/>
    <property type="match status" value="6"/>
</dbReference>
<evidence type="ECO:0000313" key="10">
    <source>
        <dbReference type="EMBL" id="KAH3706592.1"/>
    </source>
</evidence>
<evidence type="ECO:0000256" key="7">
    <source>
        <dbReference type="PROSITE-ProRule" id="PRU00042"/>
    </source>
</evidence>
<evidence type="ECO:0000256" key="1">
    <source>
        <dbReference type="ARBA" id="ARBA00004123"/>
    </source>
</evidence>
<dbReference type="FunFam" id="3.30.160.60:FF:000100">
    <property type="entry name" value="Zinc finger 45-like"/>
    <property type="match status" value="1"/>
</dbReference>
<proteinExistence type="predicted"/>
<dbReference type="GO" id="GO:0005634">
    <property type="term" value="C:nucleus"/>
    <property type="evidence" value="ECO:0007669"/>
    <property type="project" value="UniProtKB-SubCell"/>
</dbReference>
<evidence type="ECO:0000256" key="4">
    <source>
        <dbReference type="ARBA" id="ARBA00022771"/>
    </source>
</evidence>
<evidence type="ECO:0000259" key="9">
    <source>
        <dbReference type="PROSITE" id="PS50157"/>
    </source>
</evidence>
<dbReference type="SUPFAM" id="SSF57667">
    <property type="entry name" value="beta-beta-alpha zinc fingers"/>
    <property type="match status" value="3"/>
</dbReference>
<feature type="domain" description="C2H2-type" evidence="9">
    <location>
        <begin position="51"/>
        <end position="78"/>
    </location>
</feature>
<feature type="domain" description="C2H2-type" evidence="9">
    <location>
        <begin position="23"/>
        <end position="50"/>
    </location>
</feature>
<feature type="region of interest" description="Disordered" evidence="8">
    <location>
        <begin position="422"/>
        <end position="446"/>
    </location>
</feature>
<evidence type="ECO:0000313" key="11">
    <source>
        <dbReference type="Proteomes" id="UP000828390"/>
    </source>
</evidence>
<keyword evidence="4 7" id="KW-0863">Zinc-finger</keyword>
<feature type="domain" description="C2H2-type" evidence="9">
    <location>
        <begin position="135"/>
        <end position="162"/>
    </location>
</feature>
<dbReference type="GO" id="GO:0008270">
    <property type="term" value="F:zinc ion binding"/>
    <property type="evidence" value="ECO:0007669"/>
    <property type="project" value="UniProtKB-KW"/>
</dbReference>
<comment type="subcellular location">
    <subcellularLocation>
        <location evidence="1">Nucleus</location>
    </subcellularLocation>
</comment>
<evidence type="ECO:0000256" key="2">
    <source>
        <dbReference type="ARBA" id="ARBA00022723"/>
    </source>
</evidence>
<dbReference type="InterPro" id="IPR013087">
    <property type="entry name" value="Znf_C2H2_type"/>
</dbReference>
<keyword evidence="6" id="KW-0539">Nucleus</keyword>
<dbReference type="GO" id="GO:0000981">
    <property type="term" value="F:DNA-binding transcription factor activity, RNA polymerase II-specific"/>
    <property type="evidence" value="ECO:0007669"/>
    <property type="project" value="TreeGrafter"/>
</dbReference>
<dbReference type="PROSITE" id="PS00028">
    <property type="entry name" value="ZINC_FINGER_C2H2_1"/>
    <property type="match status" value="6"/>
</dbReference>
<name>A0A9D4BSK5_DREPO</name>
<organism evidence="10 11">
    <name type="scientific">Dreissena polymorpha</name>
    <name type="common">Zebra mussel</name>
    <name type="synonym">Mytilus polymorpha</name>
    <dbReference type="NCBI Taxonomy" id="45954"/>
    <lineage>
        <taxon>Eukaryota</taxon>
        <taxon>Metazoa</taxon>
        <taxon>Spiralia</taxon>
        <taxon>Lophotrochozoa</taxon>
        <taxon>Mollusca</taxon>
        <taxon>Bivalvia</taxon>
        <taxon>Autobranchia</taxon>
        <taxon>Heteroconchia</taxon>
        <taxon>Euheterodonta</taxon>
        <taxon>Imparidentia</taxon>
        <taxon>Neoheterodontei</taxon>
        <taxon>Myida</taxon>
        <taxon>Dreissenoidea</taxon>
        <taxon>Dreissenidae</taxon>
        <taxon>Dreissena</taxon>
    </lineage>
</organism>
<keyword evidence="11" id="KW-1185">Reference proteome</keyword>
<feature type="region of interest" description="Disordered" evidence="8">
    <location>
        <begin position="470"/>
        <end position="495"/>
    </location>
</feature>
<feature type="domain" description="C2H2-type" evidence="9">
    <location>
        <begin position="79"/>
        <end position="106"/>
    </location>
</feature>
<feature type="domain" description="C2H2-type" evidence="9">
    <location>
        <begin position="163"/>
        <end position="191"/>
    </location>
</feature>
<gene>
    <name evidence="10" type="ORF">DPMN_065980</name>
</gene>
<dbReference type="AlphaFoldDB" id="A0A9D4BSK5"/>
<dbReference type="EMBL" id="JAIWYP010000014">
    <property type="protein sequence ID" value="KAH3706592.1"/>
    <property type="molecule type" value="Genomic_DNA"/>
</dbReference>
<keyword evidence="5" id="KW-0862">Zinc</keyword>
<keyword evidence="2" id="KW-0479">Metal-binding</keyword>
<reference evidence="10" key="1">
    <citation type="journal article" date="2019" name="bioRxiv">
        <title>The Genome of the Zebra Mussel, Dreissena polymorpha: A Resource for Invasive Species Research.</title>
        <authorList>
            <person name="McCartney M.A."/>
            <person name="Auch B."/>
            <person name="Kono T."/>
            <person name="Mallez S."/>
            <person name="Zhang Y."/>
            <person name="Obille A."/>
            <person name="Becker A."/>
            <person name="Abrahante J.E."/>
            <person name="Garbe J."/>
            <person name="Badalamenti J.P."/>
            <person name="Herman A."/>
            <person name="Mangelson H."/>
            <person name="Liachko I."/>
            <person name="Sullivan S."/>
            <person name="Sone E.D."/>
            <person name="Koren S."/>
            <person name="Silverstein K.A.T."/>
            <person name="Beckman K.B."/>
            <person name="Gohl D.M."/>
        </authorList>
    </citation>
    <scope>NUCLEOTIDE SEQUENCE</scope>
    <source>
        <strain evidence="10">Duluth1</strain>
        <tissue evidence="10">Whole animal</tissue>
    </source>
</reference>
<accession>A0A9D4BSK5</accession>
<feature type="compositionally biased region" description="Polar residues" evidence="8">
    <location>
        <begin position="478"/>
        <end position="488"/>
    </location>
</feature>
<dbReference type="Proteomes" id="UP000828390">
    <property type="component" value="Unassembled WGS sequence"/>
</dbReference>
<evidence type="ECO:0000256" key="5">
    <source>
        <dbReference type="ARBA" id="ARBA00022833"/>
    </source>
</evidence>
<keyword evidence="3" id="KW-0677">Repeat</keyword>
<dbReference type="PANTHER" id="PTHR23226:SF416">
    <property type="entry name" value="FI01424P"/>
    <property type="match status" value="1"/>
</dbReference>
<dbReference type="Pfam" id="PF00096">
    <property type="entry name" value="zf-C2H2"/>
    <property type="match status" value="4"/>
</dbReference>